<evidence type="ECO:0000256" key="2">
    <source>
        <dbReference type="ARBA" id="ARBA00022729"/>
    </source>
</evidence>
<protein>
    <submittedName>
        <fullName evidence="5">Acetyl xylan esterase</fullName>
    </submittedName>
</protein>
<comment type="caution">
    <text evidence="5">The sequence shown here is derived from an EMBL/GenBank/DDBJ whole genome shotgun (WGS) entry which is preliminary data.</text>
</comment>
<keyword evidence="1" id="KW-0719">Serine esterase</keyword>
<evidence type="ECO:0000256" key="3">
    <source>
        <dbReference type="ARBA" id="ARBA00022801"/>
    </source>
</evidence>
<dbReference type="AlphaFoldDB" id="T1BCU7"/>
<evidence type="ECO:0000256" key="1">
    <source>
        <dbReference type="ARBA" id="ARBA00022487"/>
    </source>
</evidence>
<gene>
    <name evidence="5" type="ORF">B2A_07160</name>
</gene>
<organism evidence="5">
    <name type="scientific">mine drainage metagenome</name>
    <dbReference type="NCBI Taxonomy" id="410659"/>
    <lineage>
        <taxon>unclassified sequences</taxon>
        <taxon>metagenomes</taxon>
        <taxon>ecological metagenomes</taxon>
    </lineage>
</organism>
<proteinExistence type="predicted"/>
<evidence type="ECO:0000313" key="5">
    <source>
        <dbReference type="EMBL" id="EQD50854.1"/>
    </source>
</evidence>
<accession>T1BCU7</accession>
<dbReference type="InterPro" id="IPR054579">
    <property type="entry name" value="GCE-like_dom"/>
</dbReference>
<evidence type="ECO:0000259" key="4">
    <source>
        <dbReference type="Pfam" id="PF22244"/>
    </source>
</evidence>
<keyword evidence="2" id="KW-0732">Signal</keyword>
<dbReference type="Gene3D" id="3.40.50.1820">
    <property type="entry name" value="alpha/beta hydrolase"/>
    <property type="match status" value="1"/>
</dbReference>
<feature type="non-terminal residue" evidence="5">
    <location>
        <position position="183"/>
    </location>
</feature>
<dbReference type="EMBL" id="AUZZ01005120">
    <property type="protein sequence ID" value="EQD50854.1"/>
    <property type="molecule type" value="Genomic_DNA"/>
</dbReference>
<reference evidence="5" key="1">
    <citation type="submission" date="2013-08" db="EMBL/GenBank/DDBJ databases">
        <authorList>
            <person name="Mendez C."/>
            <person name="Richter M."/>
            <person name="Ferrer M."/>
            <person name="Sanchez J."/>
        </authorList>
    </citation>
    <scope>NUCLEOTIDE SEQUENCE</scope>
</reference>
<dbReference type="Pfam" id="PF22244">
    <property type="entry name" value="GCE_fung"/>
    <property type="match status" value="1"/>
</dbReference>
<dbReference type="SUPFAM" id="SSF53474">
    <property type="entry name" value="alpha/beta-Hydrolases"/>
    <property type="match status" value="1"/>
</dbReference>
<reference evidence="5" key="2">
    <citation type="journal article" date="2014" name="ISME J.">
        <title>Microbial stratification in low pH oxic and suboxic macroscopic growths along an acid mine drainage.</title>
        <authorList>
            <person name="Mendez-Garcia C."/>
            <person name="Mesa V."/>
            <person name="Sprenger R.R."/>
            <person name="Richter M."/>
            <person name="Diez M.S."/>
            <person name="Solano J."/>
            <person name="Bargiela R."/>
            <person name="Golyshina O.V."/>
            <person name="Manteca A."/>
            <person name="Ramos J.L."/>
            <person name="Gallego J.R."/>
            <person name="Llorente I."/>
            <person name="Martins Dos Santos V.A."/>
            <person name="Jensen O.N."/>
            <person name="Pelaez A.I."/>
            <person name="Sanchez J."/>
            <person name="Ferrer M."/>
        </authorList>
    </citation>
    <scope>NUCLEOTIDE SEQUENCE</scope>
</reference>
<feature type="non-terminal residue" evidence="5">
    <location>
        <position position="1"/>
    </location>
</feature>
<dbReference type="GO" id="GO:0052689">
    <property type="term" value="F:carboxylic ester hydrolase activity"/>
    <property type="evidence" value="ECO:0007669"/>
    <property type="project" value="UniProtKB-KW"/>
</dbReference>
<sequence length="183" mass="19700">CIAVGPPTEPAAEQLLKRGWGFASVDYDAVQPDNGAGLVKGIIGLTNRGRPRKMDTWGVLRAWAWAINRTVDFLQTDPAINPHQIGVMGHSRDGKAALLALAYDPRIAVGYISSSGKGGADLYRRNYGENLGSLASSDEFQWFDGKFLRYASPGYTANELPVDSDELIALVAPRAYFIGAGSL</sequence>
<name>T1BCU7_9ZZZZ</name>
<dbReference type="InterPro" id="IPR029058">
    <property type="entry name" value="AB_hydrolase_fold"/>
</dbReference>
<feature type="domain" description="4-O-methyl-glucuronoyl methylesterase-like" evidence="4">
    <location>
        <begin position="56"/>
        <end position="178"/>
    </location>
</feature>
<keyword evidence="3" id="KW-0378">Hydrolase</keyword>